<evidence type="ECO:0008006" key="3">
    <source>
        <dbReference type="Google" id="ProtNLM"/>
    </source>
</evidence>
<evidence type="ECO:0000313" key="1">
    <source>
        <dbReference type="EMBL" id="KAL2047493.1"/>
    </source>
</evidence>
<gene>
    <name evidence="1" type="ORF">ABVK25_011477</name>
</gene>
<protein>
    <recommendedName>
        <fullName evidence="3">Methyltransferase domain-containing protein</fullName>
    </recommendedName>
</protein>
<dbReference type="InterPro" id="IPR029063">
    <property type="entry name" value="SAM-dependent_MTases_sf"/>
</dbReference>
<dbReference type="PANTHER" id="PTHR43591">
    <property type="entry name" value="METHYLTRANSFERASE"/>
    <property type="match status" value="1"/>
</dbReference>
<name>A0ABR4AQT2_9LECA</name>
<dbReference type="PANTHER" id="PTHR43591:SF50">
    <property type="entry name" value="METHYLTRANSFERASE DOMAIN-CONTAINING PROTEIN-RELATED"/>
    <property type="match status" value="1"/>
</dbReference>
<comment type="caution">
    <text evidence="1">The sequence shown here is derived from an EMBL/GenBank/DDBJ whole genome shotgun (WGS) entry which is preliminary data.</text>
</comment>
<sequence length="322" mass="36203">MTALQDQGSYMLGYRREDVEEDRRLNLQHVMITQAIMNGRFIHDTIPISEVKGAIADICCGTGIWLDDVANLLSASGQAESSSMLIGFDSNPHAFRHSLSPSIQLIEHDCTKPFHADYIGKFDLVNMRGLAYAVPEQSFTNLIKNTMQLLRPGGYLQWLETESQLWKAYPSTKEISEALDKIRAERDDRKLVSYLPHYMLRQLLSLDAETDDSQNWPSGDAMNLIYFGLVSAGICNNLPAEKTDLNSDFSKTVLETMKLLLQGSLIRRQSENGENNIDRGLEVSDIQRLMGGIDEVYESGKILVGGLFPLLIARKSPMIRDR</sequence>
<proteinExistence type="predicted"/>
<organism evidence="1 2">
    <name type="scientific">Lepraria finkii</name>
    <dbReference type="NCBI Taxonomy" id="1340010"/>
    <lineage>
        <taxon>Eukaryota</taxon>
        <taxon>Fungi</taxon>
        <taxon>Dikarya</taxon>
        <taxon>Ascomycota</taxon>
        <taxon>Pezizomycotina</taxon>
        <taxon>Lecanoromycetes</taxon>
        <taxon>OSLEUM clade</taxon>
        <taxon>Lecanoromycetidae</taxon>
        <taxon>Lecanorales</taxon>
        <taxon>Lecanorineae</taxon>
        <taxon>Stereocaulaceae</taxon>
        <taxon>Lepraria</taxon>
    </lineage>
</organism>
<dbReference type="CDD" id="cd02440">
    <property type="entry name" value="AdoMet_MTases"/>
    <property type="match status" value="1"/>
</dbReference>
<reference evidence="1 2" key="1">
    <citation type="submission" date="2024-09" db="EMBL/GenBank/DDBJ databases">
        <title>Rethinking Asexuality: The Enigmatic Case of Functional Sexual Genes in Lepraria (Stereocaulaceae).</title>
        <authorList>
            <person name="Doellman M."/>
            <person name="Sun Y."/>
            <person name="Barcenas-Pena A."/>
            <person name="Lumbsch H.T."/>
            <person name="Grewe F."/>
        </authorList>
    </citation>
    <scope>NUCLEOTIDE SEQUENCE [LARGE SCALE GENOMIC DNA]</scope>
    <source>
        <strain evidence="1 2">Grewe 0041</strain>
    </source>
</reference>
<evidence type="ECO:0000313" key="2">
    <source>
        <dbReference type="Proteomes" id="UP001590951"/>
    </source>
</evidence>
<dbReference type="Pfam" id="PF13489">
    <property type="entry name" value="Methyltransf_23"/>
    <property type="match status" value="1"/>
</dbReference>
<dbReference type="SUPFAM" id="SSF53335">
    <property type="entry name" value="S-adenosyl-L-methionine-dependent methyltransferases"/>
    <property type="match status" value="1"/>
</dbReference>
<dbReference type="Proteomes" id="UP001590951">
    <property type="component" value="Unassembled WGS sequence"/>
</dbReference>
<dbReference type="EMBL" id="JBHFEH010000099">
    <property type="protein sequence ID" value="KAL2047493.1"/>
    <property type="molecule type" value="Genomic_DNA"/>
</dbReference>
<keyword evidence="2" id="KW-1185">Reference proteome</keyword>
<accession>A0ABR4AQT2</accession>
<dbReference type="Gene3D" id="3.40.50.150">
    <property type="entry name" value="Vaccinia Virus protein VP39"/>
    <property type="match status" value="1"/>
</dbReference>